<dbReference type="OrthoDB" id="3341310at2759"/>
<dbReference type="SUPFAM" id="SSF56281">
    <property type="entry name" value="Metallo-hydrolase/oxidoreductase"/>
    <property type="match status" value="1"/>
</dbReference>
<accession>A0A9P4XUU9</accession>
<dbReference type="Proteomes" id="UP000803844">
    <property type="component" value="Unassembled WGS sequence"/>
</dbReference>
<organism evidence="2 3">
    <name type="scientific">Cryphonectria parasitica (strain ATCC 38755 / EP155)</name>
    <dbReference type="NCBI Taxonomy" id="660469"/>
    <lineage>
        <taxon>Eukaryota</taxon>
        <taxon>Fungi</taxon>
        <taxon>Dikarya</taxon>
        <taxon>Ascomycota</taxon>
        <taxon>Pezizomycotina</taxon>
        <taxon>Sordariomycetes</taxon>
        <taxon>Sordariomycetidae</taxon>
        <taxon>Diaporthales</taxon>
        <taxon>Cryphonectriaceae</taxon>
        <taxon>Cryphonectria-Endothia species complex</taxon>
        <taxon>Cryphonectria</taxon>
    </lineage>
</organism>
<dbReference type="Gene3D" id="3.60.15.10">
    <property type="entry name" value="Ribonuclease Z/Hydroxyacylglutathione hydrolase-like"/>
    <property type="match status" value="1"/>
</dbReference>
<dbReference type="EMBL" id="MU032351">
    <property type="protein sequence ID" value="KAF3761247.1"/>
    <property type="molecule type" value="Genomic_DNA"/>
</dbReference>
<keyword evidence="3" id="KW-1185">Reference proteome</keyword>
<dbReference type="GeneID" id="63840868"/>
<dbReference type="AlphaFoldDB" id="A0A9P4XUU9"/>
<dbReference type="Pfam" id="PF00753">
    <property type="entry name" value="Lactamase_B"/>
    <property type="match status" value="1"/>
</dbReference>
<reference evidence="2" key="1">
    <citation type="journal article" date="2020" name="Phytopathology">
        <title>Genome sequence of the chestnut blight fungus Cryphonectria parasitica EP155: A fundamental resource for an archetypical invasive plant pathogen.</title>
        <authorList>
            <person name="Crouch J.A."/>
            <person name="Dawe A."/>
            <person name="Aerts A."/>
            <person name="Barry K."/>
            <person name="Churchill A.C.L."/>
            <person name="Grimwood J."/>
            <person name="Hillman B."/>
            <person name="Milgroom M.G."/>
            <person name="Pangilinan J."/>
            <person name="Smith M."/>
            <person name="Salamov A."/>
            <person name="Schmutz J."/>
            <person name="Yadav J."/>
            <person name="Grigoriev I.V."/>
            <person name="Nuss D."/>
        </authorList>
    </citation>
    <scope>NUCLEOTIDE SEQUENCE</scope>
    <source>
        <strain evidence="2">EP155</strain>
    </source>
</reference>
<dbReference type="RefSeq" id="XP_040772226.1">
    <property type="nucleotide sequence ID" value="XM_040923739.1"/>
</dbReference>
<dbReference type="InterPro" id="IPR001279">
    <property type="entry name" value="Metallo-B-lactamas"/>
</dbReference>
<evidence type="ECO:0000313" key="2">
    <source>
        <dbReference type="EMBL" id="KAF3761247.1"/>
    </source>
</evidence>
<protein>
    <recommendedName>
        <fullName evidence="1">Metallo-beta-lactamase domain-containing protein</fullName>
    </recommendedName>
</protein>
<proteinExistence type="predicted"/>
<name>A0A9P4XUU9_CRYP1</name>
<dbReference type="InterPro" id="IPR036866">
    <property type="entry name" value="RibonucZ/Hydroxyglut_hydro"/>
</dbReference>
<dbReference type="InterPro" id="IPR050855">
    <property type="entry name" value="NDM-1-like"/>
</dbReference>
<evidence type="ECO:0000259" key="1">
    <source>
        <dbReference type="Pfam" id="PF00753"/>
    </source>
</evidence>
<feature type="domain" description="Metallo-beta-lactamase" evidence="1">
    <location>
        <begin position="61"/>
        <end position="126"/>
    </location>
</feature>
<dbReference type="PANTHER" id="PTHR42951">
    <property type="entry name" value="METALLO-BETA-LACTAMASE DOMAIN-CONTAINING"/>
    <property type="match status" value="1"/>
</dbReference>
<dbReference type="PANTHER" id="PTHR42951:SF4">
    <property type="entry name" value="ACYL-COENZYME A THIOESTERASE MBLAC2"/>
    <property type="match status" value="1"/>
</dbReference>
<sequence>MCINIAPPPEKGGIEQFTDTPRSSIWASANDKDFIQGDLPSNSLCRFVGMDTPRYTVRHWAGDAETMRHDDGSESHDLGLVIYHAPGHTPDEVAIWDPQERVLFVGDTMYEWAPIIFPPGGGNLHAYTSTLFKLRDLISSWNAASSAEGDRVMLACGHITSTVDAGDFVGQVEVFFSKVKRGLVEPQDGGDVRGIPLVKYEREDGRISFLGPKSLFEDARVDKCQV</sequence>
<evidence type="ECO:0000313" key="3">
    <source>
        <dbReference type="Proteomes" id="UP000803844"/>
    </source>
</evidence>
<gene>
    <name evidence="2" type="ORF">M406DRAFT_357658</name>
</gene>
<comment type="caution">
    <text evidence="2">The sequence shown here is derived from an EMBL/GenBank/DDBJ whole genome shotgun (WGS) entry which is preliminary data.</text>
</comment>